<evidence type="ECO:0000256" key="1">
    <source>
        <dbReference type="SAM" id="Phobius"/>
    </source>
</evidence>
<evidence type="ECO:0000313" key="2">
    <source>
        <dbReference type="EMBL" id="MCS5725625.1"/>
    </source>
</evidence>
<dbReference type="Proteomes" id="UP001165587">
    <property type="component" value="Unassembled WGS sequence"/>
</dbReference>
<dbReference type="AlphaFoldDB" id="A0AA41XG55"/>
<keyword evidence="1" id="KW-0472">Membrane</keyword>
<feature type="transmembrane region" description="Helical" evidence="1">
    <location>
        <begin position="376"/>
        <end position="397"/>
    </location>
</feature>
<feature type="transmembrane region" description="Helical" evidence="1">
    <location>
        <begin position="21"/>
        <end position="42"/>
    </location>
</feature>
<comment type="caution">
    <text evidence="2">The sequence shown here is derived from an EMBL/GenBank/DDBJ whole genome shotgun (WGS) entry which is preliminary data.</text>
</comment>
<reference evidence="2" key="1">
    <citation type="submission" date="2022-08" db="EMBL/GenBank/DDBJ databases">
        <authorList>
            <person name="Deng Y."/>
            <person name="Han X.-F."/>
            <person name="Zhang Y.-Q."/>
        </authorList>
    </citation>
    <scope>NUCLEOTIDE SEQUENCE</scope>
    <source>
        <strain evidence="2">CPCC 203407</strain>
    </source>
</reference>
<dbReference type="EMBL" id="JANLCK010000003">
    <property type="protein sequence ID" value="MCS5725625.1"/>
    <property type="molecule type" value="Genomic_DNA"/>
</dbReference>
<name>A0AA41XG55_9MICO</name>
<dbReference type="RefSeq" id="WP_259526168.1">
    <property type="nucleotide sequence ID" value="NZ_JANLCK010000003.1"/>
</dbReference>
<feature type="transmembrane region" description="Helical" evidence="1">
    <location>
        <begin position="199"/>
        <end position="217"/>
    </location>
</feature>
<feature type="transmembrane region" description="Helical" evidence="1">
    <location>
        <begin position="146"/>
        <end position="168"/>
    </location>
</feature>
<sequence>MTFVPSAAALRQQLARPHRTAGRHFLLPWLLLALLGTLWAVATPIGGSPDEPAHVVKAASVVRGELLPAEMITTGGVLHVPAAFAAEYAQGCFAFFADTPASCAPGFSGDPNEIVETFSSASLYNPVYYMLVGWPSLLLPDTSGIYAMRIMSAVLTSLFLAAAFWVVAAWRLPRVPSLGILIGVTPIVLYLMGTVNPNALEFTGGLALFAAMLGIVLDPQEKLLGSRLALVVVAAALVSNTRGISPLWVALLLVLPLVLLKGRELGALLKRPGVIVSILLIGITALYSAWWTLSSNSLGTGPSTGPEIVQTNPGVGLTPVEGFFGEIGNTYLRIRQMVGILGWLDTPLSPPLYFIAYALFGLLVLGVVLFVRGRRLVFVVLTALAFFFLPAFIQSFYVTKGGFIWQGRYTLVLMMALLVGMAACIASSDRFLRWQQRVDERGMLVASARRGRGLVTALAWLTGIAWAFIVSWAFLTTMRRMTVGYSVDWLQMFEPGAWEPPLGALPLMIAFAVVSLGLAITVAAAFRDPRPEPVIEEYDAVPPIDGYAAAPRI</sequence>
<dbReference type="InterPro" id="IPR018674">
    <property type="entry name" value="DUF2142_membrane"/>
</dbReference>
<feature type="transmembrane region" description="Helical" evidence="1">
    <location>
        <begin position="502"/>
        <end position="526"/>
    </location>
</feature>
<keyword evidence="3" id="KW-1185">Reference proteome</keyword>
<feature type="transmembrane region" description="Helical" evidence="1">
    <location>
        <begin position="175"/>
        <end position="193"/>
    </location>
</feature>
<feature type="transmembrane region" description="Helical" evidence="1">
    <location>
        <begin position="224"/>
        <end position="239"/>
    </location>
</feature>
<feature type="transmembrane region" description="Helical" evidence="1">
    <location>
        <begin position="409"/>
        <end position="432"/>
    </location>
</feature>
<feature type="transmembrane region" description="Helical" evidence="1">
    <location>
        <begin position="274"/>
        <end position="293"/>
    </location>
</feature>
<feature type="transmembrane region" description="Helical" evidence="1">
    <location>
        <begin position="453"/>
        <end position="475"/>
    </location>
</feature>
<proteinExistence type="predicted"/>
<protein>
    <submittedName>
        <fullName evidence="2">DUF2142 domain-containing protein</fullName>
    </submittedName>
</protein>
<dbReference type="Pfam" id="PF09913">
    <property type="entry name" value="DUF2142"/>
    <property type="match status" value="1"/>
</dbReference>
<gene>
    <name evidence="2" type="ORF">N1028_06920</name>
</gene>
<organism evidence="2 3">
    <name type="scientific">Herbiconiux oxytropis</name>
    <dbReference type="NCBI Taxonomy" id="2970915"/>
    <lineage>
        <taxon>Bacteria</taxon>
        <taxon>Bacillati</taxon>
        <taxon>Actinomycetota</taxon>
        <taxon>Actinomycetes</taxon>
        <taxon>Micrococcales</taxon>
        <taxon>Microbacteriaceae</taxon>
        <taxon>Herbiconiux</taxon>
    </lineage>
</organism>
<keyword evidence="1" id="KW-1133">Transmembrane helix</keyword>
<accession>A0AA41XG55</accession>
<keyword evidence="1" id="KW-0812">Transmembrane</keyword>
<evidence type="ECO:0000313" key="3">
    <source>
        <dbReference type="Proteomes" id="UP001165587"/>
    </source>
</evidence>
<feature type="transmembrane region" description="Helical" evidence="1">
    <location>
        <begin position="245"/>
        <end position="262"/>
    </location>
</feature>
<feature type="transmembrane region" description="Helical" evidence="1">
    <location>
        <begin position="352"/>
        <end position="371"/>
    </location>
</feature>